<dbReference type="AlphaFoldDB" id="A0A6B3L4S8"/>
<evidence type="ECO:0000313" key="1">
    <source>
        <dbReference type="EMBL" id="QQL43984.1"/>
    </source>
</evidence>
<proteinExistence type="predicted"/>
<reference evidence="1 2" key="1">
    <citation type="submission" date="2020-12" db="EMBL/GenBank/DDBJ databases">
        <title>Sulforoseuscoccus oceanibium gen. nov., sp. nov., a representative of the phylum Verrucomicrobia with special cytoplasmic membrane, and proposal of Sulforoseuscoccusaceae fam. nov.</title>
        <authorList>
            <person name="Xi F."/>
        </authorList>
    </citation>
    <scope>NUCLEOTIDE SEQUENCE [LARGE SCALE GENOMIC DNA]</scope>
    <source>
        <strain evidence="1 2">T37</strain>
    </source>
</reference>
<name>A0A6B3L4S8_9BACT</name>
<evidence type="ECO:0008006" key="3">
    <source>
        <dbReference type="Google" id="ProtNLM"/>
    </source>
</evidence>
<dbReference type="RefSeq" id="WP_164363458.1">
    <property type="nucleotide sequence ID" value="NZ_CP066776.1"/>
</dbReference>
<dbReference type="EMBL" id="CP066776">
    <property type="protein sequence ID" value="QQL43984.1"/>
    <property type="molecule type" value="Genomic_DNA"/>
</dbReference>
<dbReference type="Proteomes" id="UP000475117">
    <property type="component" value="Chromosome"/>
</dbReference>
<organism evidence="1 2">
    <name type="scientific">Sulfuriroseicoccus oceanibius</name>
    <dbReference type="NCBI Taxonomy" id="2707525"/>
    <lineage>
        <taxon>Bacteria</taxon>
        <taxon>Pseudomonadati</taxon>
        <taxon>Verrucomicrobiota</taxon>
        <taxon>Verrucomicrobiia</taxon>
        <taxon>Verrucomicrobiales</taxon>
        <taxon>Verrucomicrobiaceae</taxon>
        <taxon>Sulfuriroseicoccus</taxon>
    </lineage>
</organism>
<protein>
    <recommendedName>
        <fullName evidence="3">DNA recombination and repair protein Rad51-like C-terminal domain-containing protein</fullName>
    </recommendedName>
</protein>
<sequence>MQQKRAILDQLRSTLGERFPMARHQVDHTPAPPTKTAELNAQQLPASCLIECSTAAQKATSPVPSGHGLAIAALLATHTQVPAPLPHTVLVDAADHFNPASYPPAQLERTLWLRCHSATEAINACDIVLRDPNLPLVIADFSLTQPAELRKIPITLWYRLRRLIDDSGCSVVALTPQPLIPAATQRLTISPPHGIDHDLHHRSELLTTPWLESQAATTQPALRA</sequence>
<keyword evidence="2" id="KW-1185">Reference proteome</keyword>
<evidence type="ECO:0000313" key="2">
    <source>
        <dbReference type="Proteomes" id="UP000475117"/>
    </source>
</evidence>
<dbReference type="KEGG" id="soa:G3M56_008760"/>
<accession>A0A6B3L4S8</accession>
<gene>
    <name evidence="1" type="ORF">G3M56_008760</name>
</gene>